<evidence type="ECO:0000313" key="2">
    <source>
        <dbReference type="Proteomes" id="UP001055439"/>
    </source>
</evidence>
<dbReference type="AlphaFoldDB" id="A0A9E7KMW8"/>
<reference evidence="1" key="1">
    <citation type="submission" date="2022-05" db="EMBL/GenBank/DDBJ databases">
        <title>The Musa troglodytarum L. genome provides insights into the mechanism of non-climacteric behaviour and enrichment of carotenoids.</title>
        <authorList>
            <person name="Wang J."/>
        </authorList>
    </citation>
    <scope>NUCLEOTIDE SEQUENCE</scope>
    <source>
        <tissue evidence="1">Leaf</tissue>
    </source>
</reference>
<organism evidence="1 2">
    <name type="scientific">Musa troglodytarum</name>
    <name type="common">fe'i banana</name>
    <dbReference type="NCBI Taxonomy" id="320322"/>
    <lineage>
        <taxon>Eukaryota</taxon>
        <taxon>Viridiplantae</taxon>
        <taxon>Streptophyta</taxon>
        <taxon>Embryophyta</taxon>
        <taxon>Tracheophyta</taxon>
        <taxon>Spermatophyta</taxon>
        <taxon>Magnoliopsida</taxon>
        <taxon>Liliopsida</taxon>
        <taxon>Zingiberales</taxon>
        <taxon>Musaceae</taxon>
        <taxon>Musa</taxon>
    </lineage>
</organism>
<proteinExistence type="predicted"/>
<keyword evidence="2" id="KW-1185">Reference proteome</keyword>
<evidence type="ECO:0000313" key="1">
    <source>
        <dbReference type="EMBL" id="URE23151.1"/>
    </source>
</evidence>
<protein>
    <submittedName>
        <fullName evidence="1">Uncharacterized protein</fullName>
    </submittedName>
</protein>
<name>A0A9E7KMW8_9LILI</name>
<gene>
    <name evidence="1" type="ORF">MUK42_35331</name>
</gene>
<accession>A0A9E7KMW8</accession>
<sequence>MSDCSSREEGYYDGGFGELANPLQCPQLRKATLAHAVRRRRRCQGWIGPRPVQDWDTSAVEKLASAPPVKAVSPLIAPSTHTRPSREALLQREVTLVEEERFKKRITLSLCRSMSGI</sequence>
<dbReference type="Proteomes" id="UP001055439">
    <property type="component" value="Chromosome 8"/>
</dbReference>
<dbReference type="EMBL" id="CP097510">
    <property type="protein sequence ID" value="URE23151.1"/>
    <property type="molecule type" value="Genomic_DNA"/>
</dbReference>